<accession>A0A7S1M9Q6</accession>
<evidence type="ECO:0000259" key="7">
    <source>
        <dbReference type="Pfam" id="PF08016"/>
    </source>
</evidence>
<dbReference type="PANTHER" id="PTHR10877:SF183">
    <property type="entry name" value="AT14535P-RELATED"/>
    <property type="match status" value="1"/>
</dbReference>
<dbReference type="InterPro" id="IPR051223">
    <property type="entry name" value="Polycystin"/>
</dbReference>
<evidence type="ECO:0000256" key="1">
    <source>
        <dbReference type="ARBA" id="ARBA00004141"/>
    </source>
</evidence>
<dbReference type="InterPro" id="IPR013122">
    <property type="entry name" value="PKD1_2_channel"/>
</dbReference>
<dbReference type="GO" id="GO:0050982">
    <property type="term" value="P:detection of mechanical stimulus"/>
    <property type="evidence" value="ECO:0007669"/>
    <property type="project" value="TreeGrafter"/>
</dbReference>
<dbReference type="EMBL" id="HBGF01029781">
    <property type="protein sequence ID" value="CAD9125824.1"/>
    <property type="molecule type" value="Transcribed_RNA"/>
</dbReference>
<gene>
    <name evidence="8" type="ORF">NDES1114_LOCUS19801</name>
</gene>
<feature type="transmembrane region" description="Helical" evidence="6">
    <location>
        <begin position="451"/>
        <end position="475"/>
    </location>
</feature>
<organism evidence="8">
    <name type="scientific">Neobodo designis</name>
    <name type="common">Flagellated protozoan</name>
    <name type="synonym">Bodo designis</name>
    <dbReference type="NCBI Taxonomy" id="312471"/>
    <lineage>
        <taxon>Eukaryota</taxon>
        <taxon>Discoba</taxon>
        <taxon>Euglenozoa</taxon>
        <taxon>Kinetoplastea</taxon>
        <taxon>Metakinetoplastina</taxon>
        <taxon>Neobodonida</taxon>
        <taxon>Neobodo</taxon>
    </lineage>
</organism>
<keyword evidence="3 6" id="KW-1133">Transmembrane helix</keyword>
<name>A0A7S1M9Q6_NEODS</name>
<evidence type="ECO:0000313" key="8">
    <source>
        <dbReference type="EMBL" id="CAD9125824.1"/>
    </source>
</evidence>
<evidence type="ECO:0000256" key="3">
    <source>
        <dbReference type="ARBA" id="ARBA00022989"/>
    </source>
</evidence>
<protein>
    <recommendedName>
        <fullName evidence="7">Polycystin cation channel PKD1/PKD2 domain-containing protein</fullName>
    </recommendedName>
</protein>
<evidence type="ECO:0000256" key="5">
    <source>
        <dbReference type="SAM" id="MobiDB-lite"/>
    </source>
</evidence>
<proteinExistence type="predicted"/>
<feature type="transmembrane region" description="Helical" evidence="6">
    <location>
        <begin position="307"/>
        <end position="329"/>
    </location>
</feature>
<evidence type="ECO:0000256" key="6">
    <source>
        <dbReference type="SAM" id="Phobius"/>
    </source>
</evidence>
<evidence type="ECO:0000256" key="2">
    <source>
        <dbReference type="ARBA" id="ARBA00022692"/>
    </source>
</evidence>
<feature type="transmembrane region" description="Helical" evidence="6">
    <location>
        <begin position="496"/>
        <end position="523"/>
    </location>
</feature>
<dbReference type="Pfam" id="PF08016">
    <property type="entry name" value="PKD_channel"/>
    <property type="match status" value="1"/>
</dbReference>
<reference evidence="8" key="1">
    <citation type="submission" date="2021-01" db="EMBL/GenBank/DDBJ databases">
        <authorList>
            <person name="Corre E."/>
            <person name="Pelletier E."/>
            <person name="Niang G."/>
            <person name="Scheremetjew M."/>
            <person name="Finn R."/>
            <person name="Kale V."/>
            <person name="Holt S."/>
            <person name="Cochrane G."/>
            <person name="Meng A."/>
            <person name="Brown T."/>
            <person name="Cohen L."/>
        </authorList>
    </citation>
    <scope>NUCLEOTIDE SEQUENCE</scope>
    <source>
        <strain evidence="8">CCAP 1951/1</strain>
    </source>
</reference>
<feature type="region of interest" description="Disordered" evidence="5">
    <location>
        <begin position="624"/>
        <end position="659"/>
    </location>
</feature>
<sequence>MLRKVKLQGTTYTWVDSLAVEQAVQQPSRGIALHFALSFAAFVLYLAALVIVVLEDTQVSEAHLVSAGMRKAVERFDGVATREDLAPYLRTVVGGLVVWPDPDAEYFELPKALGSHALVGSVRVVQHRAAKSWECTDSVMGTVPCEPDFDATQMELEARPDAPAFIGPRTLLTFPYVPEHFPCPPGLTCASGTTSRIRPADIFYPDSGYALELYGPGAASTGSTGADDSMGAGIWVNGTRTSLPAADVLSDFLDPRTRHVRVTGVFFNAQLHLFTQLNVHFELPVTGGVFPFVTTQFLALIDRSEQAVYFSAEVYLWLFTALTTLDLLWRVVKGCRRTSVCLRCAIKGKPTTVTRCLSCSKPLPTHFVQPEECSWCTAVMPPVEHTCWRRTAQNPWCAATLGLNLLFLVARLITIGARWKAVELVRAATIATAQHQIAGGDSRLPADASVLFAPVAQIASVSNDFLAAALMLAFVRSYRYIGRFEWARKFLRVFSSGGVLIGLFFITFAIVFAGFGISFHLLLGEDSDRFTSLSAAMRTTFFALIMVVDWIDLRSPNATGWIDVVVYVVFVFSCALVMLNVLISVVTYEYKLSVQAKSADVESKSLLLLIRPIVARVTGNRYRRNDGRDTAGAGSHGPAHEGGNAAAGGADDDSSDVPEQAGMARTVVSADREGLHVADDMERADMTAQLVGDALRSVRGLTDVVESASLTALRHDVAALRRDLRATVKLARRCAGEPDKGRSRGKAASGMAHVL</sequence>
<keyword evidence="2 6" id="KW-0812">Transmembrane</keyword>
<dbReference type="Gene3D" id="1.10.287.70">
    <property type="match status" value="1"/>
</dbReference>
<feature type="transmembrane region" description="Helical" evidence="6">
    <location>
        <begin position="31"/>
        <end position="54"/>
    </location>
</feature>
<dbReference type="GO" id="GO:0016020">
    <property type="term" value="C:membrane"/>
    <property type="evidence" value="ECO:0007669"/>
    <property type="project" value="UniProtKB-SubCell"/>
</dbReference>
<feature type="domain" description="Polycystin cation channel PKD1/PKD2" evidence="7">
    <location>
        <begin position="452"/>
        <end position="591"/>
    </location>
</feature>
<feature type="region of interest" description="Disordered" evidence="5">
    <location>
        <begin position="735"/>
        <end position="755"/>
    </location>
</feature>
<feature type="transmembrane region" description="Helical" evidence="6">
    <location>
        <begin position="565"/>
        <end position="588"/>
    </location>
</feature>
<feature type="transmembrane region" description="Helical" evidence="6">
    <location>
        <begin position="396"/>
        <end position="417"/>
    </location>
</feature>
<comment type="subcellular location">
    <subcellularLocation>
        <location evidence="1">Membrane</location>
        <topology evidence="1">Multi-pass membrane protein</topology>
    </subcellularLocation>
</comment>
<evidence type="ECO:0000256" key="4">
    <source>
        <dbReference type="ARBA" id="ARBA00023136"/>
    </source>
</evidence>
<dbReference type="GO" id="GO:0005262">
    <property type="term" value="F:calcium channel activity"/>
    <property type="evidence" value="ECO:0007669"/>
    <property type="project" value="TreeGrafter"/>
</dbReference>
<keyword evidence="4 6" id="KW-0472">Membrane</keyword>
<dbReference type="AlphaFoldDB" id="A0A7S1M9Q6"/>
<dbReference type="PANTHER" id="PTHR10877">
    <property type="entry name" value="POLYCYSTIN FAMILY MEMBER"/>
    <property type="match status" value="1"/>
</dbReference>
<feature type="transmembrane region" description="Helical" evidence="6">
    <location>
        <begin position="535"/>
        <end position="553"/>
    </location>
</feature>